<comment type="similarity">
    <text evidence="4">Belongs to the UPP synthase family.</text>
</comment>
<evidence type="ECO:0000256" key="10">
    <source>
        <dbReference type="ARBA" id="ARBA00022989"/>
    </source>
</evidence>
<feature type="transmembrane region" description="Helical" evidence="14">
    <location>
        <begin position="102"/>
        <end position="124"/>
    </location>
</feature>
<organism evidence="15 16">
    <name type="scientific">Ascoidea rubescens DSM 1968</name>
    <dbReference type="NCBI Taxonomy" id="1344418"/>
    <lineage>
        <taxon>Eukaryota</taxon>
        <taxon>Fungi</taxon>
        <taxon>Dikarya</taxon>
        <taxon>Ascomycota</taxon>
        <taxon>Saccharomycotina</taxon>
        <taxon>Saccharomycetes</taxon>
        <taxon>Ascoideaceae</taxon>
        <taxon>Ascoidea</taxon>
    </lineage>
</organism>
<keyword evidence="8" id="KW-0256">Endoplasmic reticulum</keyword>
<evidence type="ECO:0000256" key="1">
    <source>
        <dbReference type="ARBA" id="ARBA00001946"/>
    </source>
</evidence>
<keyword evidence="7 14" id="KW-0812">Transmembrane</keyword>
<dbReference type="EMBL" id="KV454475">
    <property type="protein sequence ID" value="ODV63933.1"/>
    <property type="molecule type" value="Genomic_DNA"/>
</dbReference>
<feature type="region of interest" description="Disordered" evidence="13">
    <location>
        <begin position="1"/>
        <end position="32"/>
    </location>
</feature>
<evidence type="ECO:0000256" key="7">
    <source>
        <dbReference type="ARBA" id="ARBA00022692"/>
    </source>
</evidence>
<keyword evidence="9" id="KW-0460">Magnesium</keyword>
<evidence type="ECO:0000313" key="15">
    <source>
        <dbReference type="EMBL" id="ODV63933.1"/>
    </source>
</evidence>
<dbReference type="RefSeq" id="XP_020050240.1">
    <property type="nucleotide sequence ID" value="XM_020192389.1"/>
</dbReference>
<dbReference type="GO" id="GO:0005811">
    <property type="term" value="C:lipid droplet"/>
    <property type="evidence" value="ECO:0007669"/>
    <property type="project" value="EnsemblFungi"/>
</dbReference>
<dbReference type="GO" id="GO:0005789">
    <property type="term" value="C:endoplasmic reticulum membrane"/>
    <property type="evidence" value="ECO:0007669"/>
    <property type="project" value="UniProtKB-SubCell"/>
</dbReference>
<evidence type="ECO:0000256" key="3">
    <source>
        <dbReference type="ARBA" id="ARBA00004922"/>
    </source>
</evidence>
<dbReference type="GO" id="GO:1904423">
    <property type="term" value="C:dehydrodolichyl diphosphate synthase complex"/>
    <property type="evidence" value="ECO:0007669"/>
    <property type="project" value="EnsemblFungi"/>
</dbReference>
<keyword evidence="11 14" id="KW-0472">Membrane</keyword>
<dbReference type="InterPro" id="IPR036424">
    <property type="entry name" value="UPP_synth-like_sf"/>
</dbReference>
<name>A0A1D2VQP1_9ASCO</name>
<dbReference type="InParanoid" id="A0A1D2VQP1"/>
<evidence type="ECO:0000256" key="2">
    <source>
        <dbReference type="ARBA" id="ARBA00004586"/>
    </source>
</evidence>
<dbReference type="PANTHER" id="PTHR21528">
    <property type="entry name" value="DEHYDRODOLICHYL DIPHOSPHATE SYNTHASE COMPLEX SUBUNIT NUS1"/>
    <property type="match status" value="1"/>
</dbReference>
<dbReference type="Gene3D" id="3.40.1180.10">
    <property type="entry name" value="Decaprenyl diphosphate synthase-like"/>
    <property type="match status" value="1"/>
</dbReference>
<dbReference type="PANTHER" id="PTHR21528:SF0">
    <property type="entry name" value="DEHYDRODOLICHYL DIPHOSPHATE SYNTHASE COMPLEX SUBUNIT NUS1"/>
    <property type="match status" value="1"/>
</dbReference>
<evidence type="ECO:0000313" key="16">
    <source>
        <dbReference type="Proteomes" id="UP000095038"/>
    </source>
</evidence>
<evidence type="ECO:0000256" key="8">
    <source>
        <dbReference type="ARBA" id="ARBA00022824"/>
    </source>
</evidence>
<dbReference type="GeneID" id="30966025"/>
<comment type="cofactor">
    <cofactor evidence="1">
        <name>Mg(2+)</name>
        <dbReference type="ChEBI" id="CHEBI:18420"/>
    </cofactor>
</comment>
<dbReference type="InterPro" id="IPR038887">
    <property type="entry name" value="Nus1/NgBR"/>
</dbReference>
<evidence type="ECO:0000256" key="14">
    <source>
        <dbReference type="SAM" id="Phobius"/>
    </source>
</evidence>
<accession>A0A1D2VQP1</accession>
<dbReference type="STRING" id="1344418.A0A1D2VQP1"/>
<dbReference type="SUPFAM" id="SSF64005">
    <property type="entry name" value="Undecaprenyl diphosphate synthase"/>
    <property type="match status" value="1"/>
</dbReference>
<keyword evidence="10 14" id="KW-1133">Transmembrane helix</keyword>
<dbReference type="FunCoup" id="A0A1D2VQP1">
    <property type="interactions" value="283"/>
</dbReference>
<dbReference type="GO" id="GO:0043048">
    <property type="term" value="P:dolichyl monophosphate biosynthetic process"/>
    <property type="evidence" value="ECO:0007669"/>
    <property type="project" value="EnsemblFungi"/>
</dbReference>
<dbReference type="GO" id="GO:0045547">
    <property type="term" value="F:ditrans,polycis-polyprenyl diphosphate synthase [(2E,6E)-farnesyl diphosphate specific] activity"/>
    <property type="evidence" value="ECO:0007669"/>
    <property type="project" value="UniProtKB-EC"/>
</dbReference>
<evidence type="ECO:0000256" key="12">
    <source>
        <dbReference type="ARBA" id="ARBA00047353"/>
    </source>
</evidence>
<evidence type="ECO:0000256" key="13">
    <source>
        <dbReference type="SAM" id="MobiDB-lite"/>
    </source>
</evidence>
<sequence length="375" mass="42353">MAETLDKSTTANATGNQLTSSNNSNDNSKNDNMLEYPEILKRKGFVPKDLSRSTKNPGKTGLSTTRNLIRSYVNPSTLVNDVVDLIPGHDKSSEEPNFREVLGYYFFHSILFIMLFFFSFYRGVQYVGNRLKLRFLSIAYNPSKSPQIIRDDVLKLPKIPKRVSSVLSLKPDQDEGGGVEGLINDSSEITAWCVAAGIQYLSIYEYNGVLKQRVPELRRSIHKKLSQYFGVNYVPNFVVKVPCLNLTFNGVDDDFDVQSQGFNNKPVIEISLLSVRDGRSTIVDLTKTMADLAVKNELVVDDVTIDLVDKQLTNLVGVEPDLIILFSPNLDLQSYPPWHIRLSEIYWEPDNDEVNYSVFLRALQKYSTCKVNVGK</sequence>
<evidence type="ECO:0000256" key="4">
    <source>
        <dbReference type="ARBA" id="ARBA00005432"/>
    </source>
</evidence>
<proteinExistence type="inferred from homology"/>
<protein>
    <recommendedName>
        <fullName evidence="5">ditrans,polycis-polyprenyl diphosphate synthase [(2E,6E)-farnesyldiphosphate specific]</fullName>
        <ecNumber evidence="5">2.5.1.87</ecNumber>
    </recommendedName>
</protein>
<dbReference type="UniPathway" id="UPA00378"/>
<keyword evidence="6" id="KW-0808">Transferase</keyword>
<comment type="catalytic activity">
    <reaction evidence="12">
        <text>n isopentenyl diphosphate + (2E,6E)-farnesyl diphosphate = a di-trans,poly-cis-polyprenyl diphosphate + n diphosphate</text>
        <dbReference type="Rhea" id="RHEA:53008"/>
        <dbReference type="Rhea" id="RHEA-COMP:19494"/>
        <dbReference type="ChEBI" id="CHEBI:33019"/>
        <dbReference type="ChEBI" id="CHEBI:128769"/>
        <dbReference type="ChEBI" id="CHEBI:136960"/>
        <dbReference type="ChEBI" id="CHEBI:175763"/>
        <dbReference type="EC" id="2.5.1.87"/>
    </reaction>
</comment>
<reference evidence="16" key="1">
    <citation type="submission" date="2016-05" db="EMBL/GenBank/DDBJ databases">
        <title>Comparative genomics of biotechnologically important yeasts.</title>
        <authorList>
            <consortium name="DOE Joint Genome Institute"/>
            <person name="Riley R."/>
            <person name="Haridas S."/>
            <person name="Wolfe K.H."/>
            <person name="Lopes M.R."/>
            <person name="Hittinger C.T."/>
            <person name="Goker M."/>
            <person name="Salamov A."/>
            <person name="Wisecaver J."/>
            <person name="Long T.M."/>
            <person name="Aerts A.L."/>
            <person name="Barry K."/>
            <person name="Choi C."/>
            <person name="Clum A."/>
            <person name="Coughlan A.Y."/>
            <person name="Deshpande S."/>
            <person name="Douglass A.P."/>
            <person name="Hanson S.J."/>
            <person name="Klenk H.-P."/>
            <person name="Labutti K."/>
            <person name="Lapidus A."/>
            <person name="Lindquist E."/>
            <person name="Lipzen A."/>
            <person name="Meier-Kolthoff J.P."/>
            <person name="Ohm R.A."/>
            <person name="Otillar R.P."/>
            <person name="Pangilinan J."/>
            <person name="Peng Y."/>
            <person name="Rokas A."/>
            <person name="Rosa C.A."/>
            <person name="Scheuner C."/>
            <person name="Sibirny A.A."/>
            <person name="Slot J.C."/>
            <person name="Stielow J.B."/>
            <person name="Sun H."/>
            <person name="Kurtzman C.P."/>
            <person name="Blackwell M."/>
            <person name="Grigoriev I.V."/>
            <person name="Jeffries T.W."/>
        </authorList>
    </citation>
    <scope>NUCLEOTIDE SEQUENCE [LARGE SCALE GENOMIC DNA]</scope>
    <source>
        <strain evidence="16">DSM 1968</strain>
    </source>
</reference>
<dbReference type="EC" id="2.5.1.87" evidence="5"/>
<evidence type="ECO:0000256" key="11">
    <source>
        <dbReference type="ARBA" id="ARBA00023136"/>
    </source>
</evidence>
<comment type="subcellular location">
    <subcellularLocation>
        <location evidence="2">Endoplasmic reticulum membrane</location>
    </subcellularLocation>
</comment>
<feature type="compositionally biased region" description="Polar residues" evidence="13">
    <location>
        <begin position="7"/>
        <end position="19"/>
    </location>
</feature>
<feature type="compositionally biased region" description="Low complexity" evidence="13">
    <location>
        <begin position="20"/>
        <end position="31"/>
    </location>
</feature>
<dbReference type="AlphaFoldDB" id="A0A1D2VQP1"/>
<gene>
    <name evidence="15" type="ORF">ASCRUDRAFT_73669</name>
</gene>
<keyword evidence="16" id="KW-1185">Reference proteome</keyword>
<evidence type="ECO:0000256" key="5">
    <source>
        <dbReference type="ARBA" id="ARBA00012596"/>
    </source>
</evidence>
<dbReference type="OrthoDB" id="19639at2759"/>
<evidence type="ECO:0000256" key="6">
    <source>
        <dbReference type="ARBA" id="ARBA00022679"/>
    </source>
</evidence>
<comment type="pathway">
    <text evidence="3">Protein modification; protein glycosylation.</text>
</comment>
<dbReference type="Proteomes" id="UP000095038">
    <property type="component" value="Unassembled WGS sequence"/>
</dbReference>
<evidence type="ECO:0000256" key="9">
    <source>
        <dbReference type="ARBA" id="ARBA00022842"/>
    </source>
</evidence>